<dbReference type="OrthoDB" id="9806005at2"/>
<evidence type="ECO:0000313" key="2">
    <source>
        <dbReference type="EMBL" id="SMH43588.1"/>
    </source>
</evidence>
<dbReference type="STRING" id="1891671.SAMN06295885_2212"/>
<reference evidence="3" key="1">
    <citation type="submission" date="2017-04" db="EMBL/GenBank/DDBJ databases">
        <authorList>
            <person name="Varghese N."/>
            <person name="Submissions S."/>
        </authorList>
    </citation>
    <scope>NUCLEOTIDE SEQUENCE [LARGE SCALE GENOMIC DNA]</scope>
    <source>
        <strain evidence="3">VKM Ac-2121</strain>
    </source>
</reference>
<accession>A0A1X7P1G4</accession>
<dbReference type="Proteomes" id="UP000193711">
    <property type="component" value="Unassembled WGS sequence"/>
</dbReference>
<dbReference type="EMBL" id="FXBM01000002">
    <property type="protein sequence ID" value="SMH43588.1"/>
    <property type="molecule type" value="Genomic_DNA"/>
</dbReference>
<feature type="domain" description="N-acetyltransferase" evidence="1">
    <location>
        <begin position="254"/>
        <end position="355"/>
    </location>
</feature>
<dbReference type="PANTHER" id="PTHR41368:SF1">
    <property type="entry name" value="PROTEIN YGHO"/>
    <property type="match status" value="1"/>
</dbReference>
<dbReference type="GO" id="GO:0016747">
    <property type="term" value="F:acyltransferase activity, transferring groups other than amino-acyl groups"/>
    <property type="evidence" value="ECO:0007669"/>
    <property type="project" value="InterPro"/>
</dbReference>
<dbReference type="PANTHER" id="PTHR41368">
    <property type="entry name" value="PROTEIN YGHO"/>
    <property type="match status" value="1"/>
</dbReference>
<dbReference type="InterPro" id="IPR000182">
    <property type="entry name" value="GNAT_dom"/>
</dbReference>
<dbReference type="RefSeq" id="WP_085476656.1">
    <property type="nucleotide sequence ID" value="NZ_FXBM01000002.1"/>
</dbReference>
<keyword evidence="3" id="KW-1185">Reference proteome</keyword>
<organism evidence="2 3">
    <name type="scientific">Rathayibacter oskolensis</name>
    <dbReference type="NCBI Taxonomy" id="1891671"/>
    <lineage>
        <taxon>Bacteria</taxon>
        <taxon>Bacillati</taxon>
        <taxon>Actinomycetota</taxon>
        <taxon>Actinomycetes</taxon>
        <taxon>Micrococcales</taxon>
        <taxon>Microbacteriaceae</taxon>
        <taxon>Rathayibacter</taxon>
    </lineage>
</organism>
<evidence type="ECO:0000259" key="1">
    <source>
        <dbReference type="Pfam" id="PF00583"/>
    </source>
</evidence>
<gene>
    <name evidence="2" type="ORF">SAMN06295885_2212</name>
</gene>
<dbReference type="InterPro" id="IPR016181">
    <property type="entry name" value="Acyl_CoA_acyltransferase"/>
</dbReference>
<dbReference type="AlphaFoldDB" id="A0A1X7P1G4"/>
<dbReference type="Pfam" id="PF00583">
    <property type="entry name" value="Acetyltransf_1"/>
    <property type="match status" value="1"/>
</dbReference>
<dbReference type="InterPro" id="IPR039968">
    <property type="entry name" value="BcerS-like"/>
</dbReference>
<evidence type="ECO:0000313" key="3">
    <source>
        <dbReference type="Proteomes" id="UP000193711"/>
    </source>
</evidence>
<protein>
    <recommendedName>
        <fullName evidence="1">N-acetyltransferase domain-containing protein</fullName>
    </recommendedName>
</protein>
<proteinExistence type="predicted"/>
<dbReference type="Gene3D" id="3.40.630.30">
    <property type="match status" value="1"/>
</dbReference>
<dbReference type="CDD" id="cd04301">
    <property type="entry name" value="NAT_SF"/>
    <property type="match status" value="1"/>
</dbReference>
<name>A0A1X7P1G4_9MICO</name>
<dbReference type="SUPFAM" id="SSF55729">
    <property type="entry name" value="Acyl-CoA N-acyltransferases (Nat)"/>
    <property type="match status" value="1"/>
</dbReference>
<sequence>MQVETVATRAQYEDFSLLPGRLHPRSLTVPLPEAVMQSWWRGSRLRPGGVELLLVRDRGGRVVGRTTVHSDLRLDARVGARTLLFGATDFADAEVASVLFEAVQERAGGYEQILGPASLLPNEGGGVITSGFAQRGFLRVLWNPASYPGIYEDAGFERIWEGDTWSVQTVPRRAGDPLGPVSPEEWAAAGLRPGRLTAARTEATRTAMLDVINRAQVASPFATEITPGELNRASVGVAALAVMLDPDILRLATEEETGRLVGFALAVPDYTRFLQNTRGRIDLLAQMHAVATRARFRQEAVLQMQCTDPDDQGRGVGTLLGRDLQDHLARRGYRRLRVPYVARDGAAARAQLEHFGGVPLHGVTFYRRAVG</sequence>